<keyword evidence="1" id="KW-0732">Signal</keyword>
<reference evidence="2 3" key="1">
    <citation type="submission" date="2016-06" db="EMBL/GenBank/DDBJ databases">
        <authorList>
            <person name="Kjaerup R.B."/>
            <person name="Dalgaard T.S."/>
            <person name="Juul-Madsen H.R."/>
        </authorList>
    </citation>
    <scope>NUCLEOTIDE SEQUENCE [LARGE SCALE GENOMIC DNA]</scope>
    <source>
        <strain evidence="2 3">373-A1</strain>
    </source>
</reference>
<evidence type="ECO:0000313" key="2">
    <source>
        <dbReference type="EMBL" id="OBY10038.1"/>
    </source>
</evidence>
<dbReference type="EMBL" id="MAPZ01000025">
    <property type="protein sequence ID" value="OBY10038.1"/>
    <property type="molecule type" value="Genomic_DNA"/>
</dbReference>
<gene>
    <name evidence="2" type="ORF">CP373A1_13130</name>
</gene>
<evidence type="ECO:0000256" key="1">
    <source>
        <dbReference type="SAM" id="SignalP"/>
    </source>
</evidence>
<feature type="chain" id="PRO_5009820428" evidence="1">
    <location>
        <begin position="26"/>
        <end position="105"/>
    </location>
</feature>
<dbReference type="RefSeq" id="WP_027098023.1">
    <property type="nucleotide sequence ID" value="NZ_CABHIH010000003.1"/>
</dbReference>
<accession>A0A174EW80</accession>
<feature type="signal peptide" evidence="1">
    <location>
        <begin position="1"/>
        <end position="25"/>
    </location>
</feature>
<keyword evidence="3" id="KW-1185">Reference proteome</keyword>
<protein>
    <submittedName>
        <fullName evidence="2">Uncharacterized protein</fullName>
    </submittedName>
</protein>
<sequence>MKKIISISLISLSLLLSLSPKLVSAVNIFEEGVYKATDFSFSSDNKYIVQNISKENSAFIQLFDENQNLLQSIHLSKNSDKYNLLPLKPDYRIVIVGKGDVFISS</sequence>
<dbReference type="OrthoDB" id="1924904at2"/>
<organism evidence="2 3">
    <name type="scientific">Clostridium paraputrificum</name>
    <dbReference type="NCBI Taxonomy" id="29363"/>
    <lineage>
        <taxon>Bacteria</taxon>
        <taxon>Bacillati</taxon>
        <taxon>Bacillota</taxon>
        <taxon>Clostridia</taxon>
        <taxon>Eubacteriales</taxon>
        <taxon>Clostridiaceae</taxon>
        <taxon>Clostridium</taxon>
    </lineage>
</organism>
<proteinExistence type="predicted"/>
<dbReference type="eggNOG" id="ENOG50348U8">
    <property type="taxonomic scope" value="Bacteria"/>
</dbReference>
<evidence type="ECO:0000313" key="3">
    <source>
        <dbReference type="Proteomes" id="UP000092714"/>
    </source>
</evidence>
<dbReference type="Proteomes" id="UP000092714">
    <property type="component" value="Unassembled WGS sequence"/>
</dbReference>
<comment type="caution">
    <text evidence="2">The sequence shown here is derived from an EMBL/GenBank/DDBJ whole genome shotgun (WGS) entry which is preliminary data.</text>
</comment>
<name>A0A174EW80_9CLOT</name>
<dbReference type="GeneID" id="42775854"/>
<dbReference type="AlphaFoldDB" id="A0A174EW80"/>